<evidence type="ECO:0000313" key="7">
    <source>
        <dbReference type="EMBL" id="GEN98269.1"/>
    </source>
</evidence>
<evidence type="ECO:0000256" key="1">
    <source>
        <dbReference type="ARBA" id="ARBA00006926"/>
    </source>
</evidence>
<dbReference type="Gene3D" id="3.40.30.10">
    <property type="entry name" value="Glutaredoxin"/>
    <property type="match status" value="1"/>
</dbReference>
<evidence type="ECO:0000256" key="2">
    <source>
        <dbReference type="ARBA" id="ARBA00022559"/>
    </source>
</evidence>
<keyword evidence="3 5" id="KW-0560">Oxidoreductase</keyword>
<evidence type="ECO:0000256" key="4">
    <source>
        <dbReference type="PIRSR" id="PIRSR000303-1"/>
    </source>
</evidence>
<reference evidence="7 8" key="1">
    <citation type="submission" date="2019-07" db="EMBL/GenBank/DDBJ databases">
        <title>Whole genome shotgun sequence of Novosphingobium sediminis NBRC 106119.</title>
        <authorList>
            <person name="Hosoyama A."/>
            <person name="Uohara A."/>
            <person name="Ohji S."/>
            <person name="Ichikawa N."/>
        </authorList>
    </citation>
    <scope>NUCLEOTIDE SEQUENCE [LARGE SCALE GENOMIC DNA]</scope>
    <source>
        <strain evidence="7 8">NBRC 106119</strain>
    </source>
</reference>
<feature type="active site" evidence="4">
    <location>
        <position position="39"/>
    </location>
</feature>
<comment type="similarity">
    <text evidence="1 5">Belongs to the glutathione peroxidase family.</text>
</comment>
<dbReference type="OrthoDB" id="9785502at2"/>
<accession>A0A512AEY3</accession>
<dbReference type="InterPro" id="IPR029760">
    <property type="entry name" value="GPX_CS"/>
</dbReference>
<dbReference type="RefSeq" id="WP_147157660.1">
    <property type="nucleotide sequence ID" value="NZ_BJYR01000001.1"/>
</dbReference>
<evidence type="ECO:0000256" key="3">
    <source>
        <dbReference type="ARBA" id="ARBA00023002"/>
    </source>
</evidence>
<dbReference type="PIRSF" id="PIRSF000303">
    <property type="entry name" value="Glutathion_perox"/>
    <property type="match status" value="1"/>
</dbReference>
<feature type="domain" description="Thioredoxin" evidence="6">
    <location>
        <begin position="1"/>
        <end position="162"/>
    </location>
</feature>
<evidence type="ECO:0000259" key="6">
    <source>
        <dbReference type="PROSITE" id="PS51352"/>
    </source>
</evidence>
<gene>
    <name evidence="7" type="ORF">NSE01_01020</name>
</gene>
<dbReference type="Proteomes" id="UP000321464">
    <property type="component" value="Unassembled WGS sequence"/>
</dbReference>
<proteinExistence type="inferred from homology"/>
<dbReference type="InterPro" id="IPR013766">
    <property type="entry name" value="Thioredoxin_domain"/>
</dbReference>
<dbReference type="CDD" id="cd00340">
    <property type="entry name" value="GSH_Peroxidase"/>
    <property type="match status" value="1"/>
</dbReference>
<dbReference type="InterPro" id="IPR000889">
    <property type="entry name" value="Glutathione_peroxidase"/>
</dbReference>
<dbReference type="PROSITE" id="PS51352">
    <property type="entry name" value="THIOREDOXIN_2"/>
    <property type="match status" value="1"/>
</dbReference>
<dbReference type="PROSITE" id="PS00763">
    <property type="entry name" value="GLUTATHIONE_PEROXID_2"/>
    <property type="match status" value="1"/>
</dbReference>
<protein>
    <recommendedName>
        <fullName evidence="5">Glutathione peroxidase</fullName>
    </recommendedName>
</protein>
<comment type="caution">
    <text evidence="7">The sequence shown here is derived from an EMBL/GenBank/DDBJ whole genome shotgun (WGS) entry which is preliminary data.</text>
</comment>
<keyword evidence="8" id="KW-1185">Reference proteome</keyword>
<dbReference type="GO" id="GO:0034599">
    <property type="term" value="P:cellular response to oxidative stress"/>
    <property type="evidence" value="ECO:0007669"/>
    <property type="project" value="TreeGrafter"/>
</dbReference>
<dbReference type="FunFam" id="3.40.30.10:FF:000010">
    <property type="entry name" value="Glutathione peroxidase"/>
    <property type="match status" value="1"/>
</dbReference>
<evidence type="ECO:0000256" key="5">
    <source>
        <dbReference type="RuleBase" id="RU000499"/>
    </source>
</evidence>
<keyword evidence="2 5" id="KW-0575">Peroxidase</keyword>
<dbReference type="PROSITE" id="PS00460">
    <property type="entry name" value="GLUTATHIONE_PEROXID_1"/>
    <property type="match status" value="1"/>
</dbReference>
<dbReference type="EMBL" id="BJYR01000001">
    <property type="protein sequence ID" value="GEN98269.1"/>
    <property type="molecule type" value="Genomic_DNA"/>
</dbReference>
<dbReference type="SUPFAM" id="SSF52833">
    <property type="entry name" value="Thioredoxin-like"/>
    <property type="match status" value="1"/>
</dbReference>
<organism evidence="7 8">
    <name type="scientific">Novosphingobium sediminis</name>
    <dbReference type="NCBI Taxonomy" id="707214"/>
    <lineage>
        <taxon>Bacteria</taxon>
        <taxon>Pseudomonadati</taxon>
        <taxon>Pseudomonadota</taxon>
        <taxon>Alphaproteobacteria</taxon>
        <taxon>Sphingomonadales</taxon>
        <taxon>Sphingomonadaceae</taxon>
        <taxon>Novosphingobium</taxon>
    </lineage>
</organism>
<dbReference type="PANTHER" id="PTHR11592">
    <property type="entry name" value="GLUTATHIONE PEROXIDASE"/>
    <property type="match status" value="1"/>
</dbReference>
<name>A0A512AEY3_9SPHN</name>
<dbReference type="InterPro" id="IPR029759">
    <property type="entry name" value="GPX_AS"/>
</dbReference>
<dbReference type="PRINTS" id="PR01011">
    <property type="entry name" value="GLUTPROXDASE"/>
</dbReference>
<dbReference type="AlphaFoldDB" id="A0A512AEY3"/>
<evidence type="ECO:0000313" key="8">
    <source>
        <dbReference type="Proteomes" id="UP000321464"/>
    </source>
</evidence>
<dbReference type="PANTHER" id="PTHR11592:SF78">
    <property type="entry name" value="GLUTATHIONE PEROXIDASE"/>
    <property type="match status" value="1"/>
</dbReference>
<dbReference type="PROSITE" id="PS51355">
    <property type="entry name" value="GLUTATHIONE_PEROXID_3"/>
    <property type="match status" value="1"/>
</dbReference>
<dbReference type="Pfam" id="PF00255">
    <property type="entry name" value="GSHPx"/>
    <property type="match status" value="1"/>
</dbReference>
<sequence length="162" mass="17650">MTSPQTIADFTVKMPGGKDLSLAEKAGKVLLVVNTASKCGFTPQYDGLEALWRKYGDRGFEVLAFPCNQFGGQEPGGAEEIESFCKLNFGVSFPLMSKIEVNGDGADPLYNWLKAKAPGVLGTKGIKWNFTKFLIGRDGKVVRRYAPTDKPERLAADIEALL</sequence>
<dbReference type="GO" id="GO:0004601">
    <property type="term" value="F:peroxidase activity"/>
    <property type="evidence" value="ECO:0007669"/>
    <property type="project" value="UniProtKB-KW"/>
</dbReference>
<dbReference type="InterPro" id="IPR036249">
    <property type="entry name" value="Thioredoxin-like_sf"/>
</dbReference>